<protein>
    <submittedName>
        <fullName evidence="2">Uncharacterized protein</fullName>
    </submittedName>
</protein>
<accession>A0A2P9AHP1</accession>
<keyword evidence="1" id="KW-0472">Membrane</keyword>
<dbReference type="AlphaFoldDB" id="A0A2P9AHP1"/>
<name>A0A2P9AHP1_9HYPH</name>
<organism evidence="2 3">
    <name type="scientific">Mesorhizobium delmotii</name>
    <dbReference type="NCBI Taxonomy" id="1631247"/>
    <lineage>
        <taxon>Bacteria</taxon>
        <taxon>Pseudomonadati</taxon>
        <taxon>Pseudomonadota</taxon>
        <taxon>Alphaproteobacteria</taxon>
        <taxon>Hyphomicrobiales</taxon>
        <taxon>Phyllobacteriaceae</taxon>
        <taxon>Mesorhizobium</taxon>
    </lineage>
</organism>
<dbReference type="EMBL" id="FUIG01000022">
    <property type="protein sequence ID" value="SJM30641.1"/>
    <property type="molecule type" value="Genomic_DNA"/>
</dbReference>
<evidence type="ECO:0000256" key="1">
    <source>
        <dbReference type="SAM" id="Phobius"/>
    </source>
</evidence>
<proteinExistence type="predicted"/>
<keyword evidence="3" id="KW-1185">Reference proteome</keyword>
<reference evidence="3" key="1">
    <citation type="submission" date="2016-12" db="EMBL/GenBank/DDBJ databases">
        <authorList>
            <person name="Brunel B."/>
        </authorList>
    </citation>
    <scope>NUCLEOTIDE SEQUENCE [LARGE SCALE GENOMIC DNA]</scope>
</reference>
<evidence type="ECO:0000313" key="2">
    <source>
        <dbReference type="EMBL" id="SJM30641.1"/>
    </source>
</evidence>
<keyword evidence="1" id="KW-0812">Transmembrane</keyword>
<feature type="transmembrane region" description="Helical" evidence="1">
    <location>
        <begin position="621"/>
        <end position="646"/>
    </location>
</feature>
<gene>
    <name evidence="2" type="ORF">BQ8482_160115</name>
</gene>
<sequence length="874" mass="93718">MVPPVFSPDCVGVHLVPGDVVRVETWLISPVEARLIPTLRNGETIVRIHETVASHVFTRPYTEEEIAELPPHMREAARRREILFEETRVRQIADGDSPITARRGDIVQLTLEFSVPPEATDGITSATLVVGSSVWDTMEVPIFCVVGRVSAVPAVVPDKIRAALAPGEVTSPFVTIPAAPSQGSVVAFVASEGTIPGTTPAGVPIRVIHLDHLAAYTEETNADGSVEQVETGRSNGWPPLPVVAGQMVQAHLNFAAPGSGLPNITEATLVIASPGWQLMEIPLRLIIGRIEVELVSGPVTISQGGNAEFVVFVYSRAGPGDEVHFSLEGDDGQFRIAPTTLRLNPGQRAVGRLTLFAAADVPVGSMAVTFVARVFEQMQVHRVPLQINVIPGGLSVGTAPWSITAKQGDTVTFEVFANSEGPARHLTFTPGVLPRGVRCDPVQLDVGPGHASRVQPMRFVIDRDAPIVEQAYTPILWSANGNSHSGILNLPLTIELNPEERVFRRDFTTPSGTALGGFAEIVIRNDGSYIFRGHIHDSGFDPYAFRVSVTVRSSTGSVSLAAFKSGNVAGTIGSGSRDFDWSDPPGTSDLIRATWPQLRDGTADFVFWYEDNGVLGTLEDLAVILGEFLVGAVVASPGIAAIIVIGSELGALTEIPFAHPSLLAGVAVMGGVYMLLGPGMLLPAAVVGAIAGAQLKTRRLRPSEIAEAAKVFGDTLPIDRILVTNLSRGDHAFCIPHIDGSILMGLGGVNDGQTDRFDDPMKHLEWRSTLIHELVHAWQIEHSTTLADMALSAAVNECRKLVGDDPYEVPTSFDGRAWSKFGFEQQAKIVEIWYFAAAALAAMNTPPSSTLDSVGAQNRWEFFYIQNNIRLGQM</sequence>
<feature type="transmembrane region" description="Helical" evidence="1">
    <location>
        <begin position="666"/>
        <end position="691"/>
    </location>
</feature>
<keyword evidence="1" id="KW-1133">Transmembrane helix</keyword>
<dbReference type="Proteomes" id="UP000245698">
    <property type="component" value="Unassembled WGS sequence"/>
</dbReference>
<evidence type="ECO:0000313" key="3">
    <source>
        <dbReference type="Proteomes" id="UP000245698"/>
    </source>
</evidence>